<keyword evidence="5 9" id="KW-0963">Cytoplasm</keyword>
<gene>
    <name evidence="11" type="ORF">CAOG_000505</name>
</gene>
<dbReference type="Gene3D" id="2.80.10.50">
    <property type="match status" value="4"/>
</dbReference>
<dbReference type="GO" id="GO:0030674">
    <property type="term" value="F:protein-macromolecule adaptor activity"/>
    <property type="evidence" value="ECO:0007669"/>
    <property type="project" value="InterPro"/>
</dbReference>
<evidence type="ECO:0000256" key="5">
    <source>
        <dbReference type="ARBA" id="ARBA00022490"/>
    </source>
</evidence>
<proteinExistence type="inferred from homology"/>
<dbReference type="GO" id="GO:0071013">
    <property type="term" value="C:catalytic step 2 spliceosome"/>
    <property type="evidence" value="ECO:0007669"/>
    <property type="project" value="TreeGrafter"/>
</dbReference>
<dbReference type="Proteomes" id="UP000008743">
    <property type="component" value="Unassembled WGS sequence"/>
</dbReference>
<dbReference type="PIRSF" id="PIRSF005682">
    <property type="entry name" value="Fascin"/>
    <property type="match status" value="1"/>
</dbReference>
<dbReference type="AlphaFoldDB" id="A0A0D2VGD9"/>
<keyword evidence="8" id="KW-0539">Nucleus</keyword>
<dbReference type="InterPro" id="IPR008999">
    <property type="entry name" value="Actin-crosslinking"/>
</dbReference>
<dbReference type="GO" id="GO:0005730">
    <property type="term" value="C:nucleolus"/>
    <property type="evidence" value="ECO:0007669"/>
    <property type="project" value="UniProtKB-SubCell"/>
</dbReference>
<dbReference type="SUPFAM" id="SSF50405">
    <property type="entry name" value="Actin-crosslinking proteins"/>
    <property type="match status" value="3"/>
</dbReference>
<comment type="subcellular location">
    <subcellularLocation>
        <location evidence="1 9">Cytoplasm</location>
        <location evidence="1 9">Cytoskeleton</location>
    </subcellularLocation>
    <subcellularLocation>
        <location evidence="2">Nucleus</location>
        <location evidence="2">Nucleolus</location>
    </subcellularLocation>
</comment>
<sequence length="479" mass="53229">MSETLKWTLGLLNNGKYLTQETFGNQMNISSPFLRKKQIFTLEQNPGSSVVFFLTPNGKYLSAGPKGEFNGAAEEKGKNEEWTVVPQADGRWALKSTHGYYFGGTEASLHAFGREVGESEKWSIHLAMHPQVCIRNVNRKMYVHLAGEELTADEAIPWGHDALVTFEFKGGKYALRASNNKFLDKSGKLVDAVNDDSLYIIEFNDSQIALKANDGKYLQGYGPKGALQARRTQVGKDELFELEDSHPQFFLTGQNGKRVSIRQTEEIKAHQAIGDETDAEIFQMELVGSKVAFRSNKGKYWTSQDGAIKATSDKRGDTELFDATWLGHQVALKASNGKFVAMKPNGSYAATGDEIDEIAKITLTLKNRPQLVLRCEYGFVATKAKEAIVANGVEHEVLSLEANEGVYAFKSANGKYWKLEGDGSFTATGAAPEQFHFEFLLHTRFAIKHVASGKYIKGEHQGNFRATSTSVTKDELWEY</sequence>
<dbReference type="InterPro" id="IPR022768">
    <property type="entry name" value="Fascin-like_dom"/>
</dbReference>
<feature type="domain" description="Fascin-like" evidence="10">
    <location>
        <begin position="255"/>
        <end position="355"/>
    </location>
</feature>
<dbReference type="Pfam" id="PF06268">
    <property type="entry name" value="Fascin"/>
    <property type="match status" value="4"/>
</dbReference>
<dbReference type="EMBL" id="KE346360">
    <property type="protein sequence ID" value="KJE88937.1"/>
    <property type="molecule type" value="Genomic_DNA"/>
</dbReference>
<dbReference type="OMA" id="ECNKAIY"/>
<evidence type="ECO:0000256" key="1">
    <source>
        <dbReference type="ARBA" id="ARBA00004245"/>
    </source>
</evidence>
<protein>
    <recommendedName>
        <fullName evidence="9">Fascin</fullName>
    </recommendedName>
</protein>
<accession>A0A0D2VGD9</accession>
<dbReference type="GO" id="GO:0051015">
    <property type="term" value="F:actin filament binding"/>
    <property type="evidence" value="ECO:0007669"/>
    <property type="project" value="InterPro"/>
</dbReference>
<dbReference type="InParanoid" id="A0A0D2VGD9"/>
<evidence type="ECO:0000256" key="9">
    <source>
        <dbReference type="PIRNR" id="PIRNR005682"/>
    </source>
</evidence>
<comment type="similarity">
    <text evidence="3 9">Belongs to the fascin family.</text>
</comment>
<evidence type="ECO:0000256" key="4">
    <source>
        <dbReference type="ARBA" id="ARBA00010878"/>
    </source>
</evidence>
<dbReference type="CDD" id="cd23337">
    <property type="entry name" value="beta-trefoil_FSCN_rpt4"/>
    <property type="match status" value="1"/>
</dbReference>
<dbReference type="FunFam" id="2.80.10.50:FF:000015">
    <property type="entry name" value="Fascin"/>
    <property type="match status" value="1"/>
</dbReference>
<dbReference type="CDD" id="cd23335">
    <property type="entry name" value="beta-trefoil_FSCN_rpt2"/>
    <property type="match status" value="1"/>
</dbReference>
<evidence type="ECO:0000256" key="2">
    <source>
        <dbReference type="ARBA" id="ARBA00004604"/>
    </source>
</evidence>
<keyword evidence="7 9" id="KW-0206">Cytoskeleton</keyword>
<dbReference type="InterPro" id="IPR010414">
    <property type="entry name" value="FRG1"/>
</dbReference>
<dbReference type="CDD" id="cd23334">
    <property type="entry name" value="beta-trefoil_FSCN_rpt1"/>
    <property type="match status" value="1"/>
</dbReference>
<evidence type="ECO:0000313" key="12">
    <source>
        <dbReference type="Proteomes" id="UP000008743"/>
    </source>
</evidence>
<keyword evidence="6 9" id="KW-0009">Actin-binding</keyword>
<name>A0A0D2VGD9_CAPO3</name>
<dbReference type="PhylomeDB" id="A0A0D2VGD9"/>
<reference evidence="12" key="1">
    <citation type="submission" date="2011-02" db="EMBL/GenBank/DDBJ databases">
        <title>The Genome Sequence of Capsaspora owczarzaki ATCC 30864.</title>
        <authorList>
            <person name="Russ C."/>
            <person name="Cuomo C."/>
            <person name="Burger G."/>
            <person name="Gray M.W."/>
            <person name="Holland P.W.H."/>
            <person name="King N."/>
            <person name="Lang F.B.F."/>
            <person name="Roger A.J."/>
            <person name="Ruiz-Trillo I."/>
            <person name="Young S.K."/>
            <person name="Zeng Q."/>
            <person name="Gargeya S."/>
            <person name="Alvarado L."/>
            <person name="Berlin A."/>
            <person name="Chapman S.B."/>
            <person name="Chen Z."/>
            <person name="Freedman E."/>
            <person name="Gellesch M."/>
            <person name="Goldberg J."/>
            <person name="Griggs A."/>
            <person name="Gujja S."/>
            <person name="Heilman E."/>
            <person name="Heiman D."/>
            <person name="Howarth C."/>
            <person name="Mehta T."/>
            <person name="Neiman D."/>
            <person name="Pearson M."/>
            <person name="Roberts A."/>
            <person name="Saif S."/>
            <person name="Shea T."/>
            <person name="Shenoy N."/>
            <person name="Sisk P."/>
            <person name="Stolte C."/>
            <person name="Sykes S."/>
            <person name="White J."/>
            <person name="Yandava C."/>
            <person name="Haas B."/>
            <person name="Nusbaum C."/>
            <person name="Birren B."/>
        </authorList>
    </citation>
    <scope>NUCLEOTIDE SEQUENCE</scope>
    <source>
        <strain evidence="12">ATCC 30864</strain>
    </source>
</reference>
<dbReference type="PANTHER" id="PTHR12928">
    <property type="entry name" value="FRG1 PROTEIN"/>
    <property type="match status" value="1"/>
</dbReference>
<dbReference type="OrthoDB" id="10259868at2759"/>
<dbReference type="eggNOG" id="ENOG502QPRX">
    <property type="taxonomic scope" value="Eukaryota"/>
</dbReference>
<dbReference type="FunFam" id="2.80.10.50:FF:000008">
    <property type="entry name" value="Fascin"/>
    <property type="match status" value="1"/>
</dbReference>
<dbReference type="STRING" id="595528.A0A0D2VGD9"/>
<dbReference type="RefSeq" id="XP_004365376.1">
    <property type="nucleotide sequence ID" value="XM_004365319.2"/>
</dbReference>
<dbReference type="InterPro" id="IPR024703">
    <property type="entry name" value="Fascin_metazoans"/>
</dbReference>
<dbReference type="GO" id="GO:0005856">
    <property type="term" value="C:cytoskeleton"/>
    <property type="evidence" value="ECO:0007669"/>
    <property type="project" value="UniProtKB-SubCell"/>
</dbReference>
<feature type="domain" description="Fascin-like" evidence="10">
    <location>
        <begin position="133"/>
        <end position="242"/>
    </location>
</feature>
<evidence type="ECO:0000256" key="6">
    <source>
        <dbReference type="ARBA" id="ARBA00023203"/>
    </source>
</evidence>
<dbReference type="CDD" id="cd23336">
    <property type="entry name" value="beta-trefoil_FSCN_rpt3"/>
    <property type="match status" value="1"/>
</dbReference>
<evidence type="ECO:0000259" key="10">
    <source>
        <dbReference type="Pfam" id="PF06268"/>
    </source>
</evidence>
<evidence type="ECO:0000256" key="3">
    <source>
        <dbReference type="ARBA" id="ARBA00007415"/>
    </source>
</evidence>
<feature type="domain" description="Fascin-like" evidence="10">
    <location>
        <begin position="16"/>
        <end position="124"/>
    </location>
</feature>
<evidence type="ECO:0000256" key="8">
    <source>
        <dbReference type="ARBA" id="ARBA00023242"/>
    </source>
</evidence>
<organism evidence="11 12">
    <name type="scientific">Capsaspora owczarzaki (strain ATCC 30864)</name>
    <dbReference type="NCBI Taxonomy" id="595528"/>
    <lineage>
        <taxon>Eukaryota</taxon>
        <taxon>Filasterea</taxon>
        <taxon>Capsaspora</taxon>
    </lineage>
</organism>
<evidence type="ECO:0000256" key="7">
    <source>
        <dbReference type="ARBA" id="ARBA00023212"/>
    </source>
</evidence>
<dbReference type="PANTHER" id="PTHR12928:SF0">
    <property type="entry name" value="FSHD REGION GENE 1"/>
    <property type="match status" value="1"/>
</dbReference>
<keyword evidence="12" id="KW-1185">Reference proteome</keyword>
<comment type="similarity">
    <text evidence="4">Belongs to the FRG1 family.</text>
</comment>
<feature type="domain" description="Fascin-like" evidence="10">
    <location>
        <begin position="381"/>
        <end position="479"/>
    </location>
</feature>
<evidence type="ECO:0000313" key="11">
    <source>
        <dbReference type="EMBL" id="KJE88937.1"/>
    </source>
</evidence>